<protein>
    <submittedName>
        <fullName evidence="4">Uncharacterized protein</fullName>
    </submittedName>
</protein>
<dbReference type="Gene3D" id="3.10.560.10">
    <property type="entry name" value="Outer membrane lipoprotein wza domain like"/>
    <property type="match status" value="1"/>
</dbReference>
<dbReference type="Pfam" id="PF02563">
    <property type="entry name" value="Poly_export"/>
    <property type="match status" value="1"/>
</dbReference>
<dbReference type="Gene3D" id="3.30.1950.10">
    <property type="entry name" value="wza like domain"/>
    <property type="match status" value="1"/>
</dbReference>
<evidence type="ECO:0000256" key="1">
    <source>
        <dbReference type="ARBA" id="ARBA00022729"/>
    </source>
</evidence>
<dbReference type="PANTHER" id="PTHR33619:SF3">
    <property type="entry name" value="POLYSACCHARIDE EXPORT PROTEIN GFCE-RELATED"/>
    <property type="match status" value="1"/>
</dbReference>
<accession>A0A3B1DAP9</accession>
<proteinExistence type="predicted"/>
<evidence type="ECO:0000313" key="4">
    <source>
        <dbReference type="EMBL" id="VAX37822.1"/>
    </source>
</evidence>
<dbReference type="InterPro" id="IPR049712">
    <property type="entry name" value="Poly_export"/>
</dbReference>
<dbReference type="AlphaFoldDB" id="A0A3B1DAP9"/>
<sequence>MKYIFLFIFFVLSFVPRAHSEEYTVGVNDVLEISVLQPDELLRDVIVSPDGTISYPYIGSVKVKGLSIPQVQEAVQKMLADGYMKYPVVLVLLKESRSRQYLVYGEVKSPGSYAIEEYSTVLRAISMAGGFTKFGSSSRVKVLRPKKNKPGYENIKIDIKKVMNGTSEEDILLKAGDMVVVSEGVF</sequence>
<evidence type="ECO:0000259" key="3">
    <source>
        <dbReference type="Pfam" id="PF10531"/>
    </source>
</evidence>
<dbReference type="InterPro" id="IPR019554">
    <property type="entry name" value="Soluble_ligand-bd"/>
</dbReference>
<feature type="domain" description="Polysaccharide export protein N-terminal" evidence="2">
    <location>
        <begin position="19"/>
        <end position="93"/>
    </location>
</feature>
<organism evidence="4">
    <name type="scientific">hydrothermal vent metagenome</name>
    <dbReference type="NCBI Taxonomy" id="652676"/>
    <lineage>
        <taxon>unclassified sequences</taxon>
        <taxon>metagenomes</taxon>
        <taxon>ecological metagenomes</taxon>
    </lineage>
</organism>
<name>A0A3B1DAP9_9ZZZZ</name>
<evidence type="ECO:0000259" key="2">
    <source>
        <dbReference type="Pfam" id="PF02563"/>
    </source>
</evidence>
<gene>
    <name evidence="4" type="ORF">MNBD_UNCLBAC01-1515</name>
</gene>
<dbReference type="Pfam" id="PF10531">
    <property type="entry name" value="SLBB"/>
    <property type="match status" value="1"/>
</dbReference>
<dbReference type="GO" id="GO:0015159">
    <property type="term" value="F:polysaccharide transmembrane transporter activity"/>
    <property type="evidence" value="ECO:0007669"/>
    <property type="project" value="InterPro"/>
</dbReference>
<dbReference type="EMBL" id="UOGJ01000137">
    <property type="protein sequence ID" value="VAX37822.1"/>
    <property type="molecule type" value="Genomic_DNA"/>
</dbReference>
<dbReference type="PANTHER" id="PTHR33619">
    <property type="entry name" value="POLYSACCHARIDE EXPORT PROTEIN GFCE-RELATED"/>
    <property type="match status" value="1"/>
</dbReference>
<keyword evidence="1" id="KW-0732">Signal</keyword>
<feature type="domain" description="Soluble ligand binding" evidence="3">
    <location>
        <begin position="103"/>
        <end position="147"/>
    </location>
</feature>
<reference evidence="4" key="1">
    <citation type="submission" date="2018-06" db="EMBL/GenBank/DDBJ databases">
        <authorList>
            <person name="Zhirakovskaya E."/>
        </authorList>
    </citation>
    <scope>NUCLEOTIDE SEQUENCE</scope>
</reference>
<dbReference type="InterPro" id="IPR003715">
    <property type="entry name" value="Poly_export_N"/>
</dbReference>